<dbReference type="PANTHER" id="PTHR12304">
    <property type="entry name" value="INOSINE-URIDINE PREFERRING NUCLEOSIDE HYDROLASE"/>
    <property type="match status" value="1"/>
</dbReference>
<dbReference type="EnsemblProtists" id="EOD05209">
    <property type="protein sequence ID" value="EOD05209"/>
    <property type="gene ID" value="EMIHUDRAFT_220352"/>
</dbReference>
<dbReference type="GO" id="GO:0008477">
    <property type="term" value="F:purine nucleosidase activity"/>
    <property type="evidence" value="ECO:0007669"/>
    <property type="project" value="TreeGrafter"/>
</dbReference>
<dbReference type="AlphaFoldDB" id="A0A0D3I1S4"/>
<reference evidence="1" key="2">
    <citation type="submission" date="2024-10" db="UniProtKB">
        <authorList>
            <consortium name="EnsemblProtists"/>
        </authorList>
    </citation>
    <scope>IDENTIFICATION</scope>
</reference>
<organism evidence="1 2">
    <name type="scientific">Emiliania huxleyi (strain CCMP1516)</name>
    <dbReference type="NCBI Taxonomy" id="280463"/>
    <lineage>
        <taxon>Eukaryota</taxon>
        <taxon>Haptista</taxon>
        <taxon>Haptophyta</taxon>
        <taxon>Prymnesiophyceae</taxon>
        <taxon>Isochrysidales</taxon>
        <taxon>Noelaerhabdaceae</taxon>
        <taxon>Emiliania</taxon>
    </lineage>
</organism>
<dbReference type="SUPFAM" id="SSF53590">
    <property type="entry name" value="Nucleoside hydrolase"/>
    <property type="match status" value="1"/>
</dbReference>
<dbReference type="InterPro" id="IPR023186">
    <property type="entry name" value="IUNH"/>
</dbReference>
<proteinExistence type="predicted"/>
<dbReference type="Proteomes" id="UP000013827">
    <property type="component" value="Unassembled WGS sequence"/>
</dbReference>
<sequence>MVFEKKPYLANKIAKMVWMAGAIDVPGNLEESQWDGFPKMTDELYEAWGCAAAGDPPPCQCGAPVNALMPARRGMAKAMAGTPVTSCGAFTSSWPEWNVWGDVPAADYIFRTTTFPIFLAPLDLADQLPIPNDESGEGFMKTLYEAKSPECNQLIYNAINESYATFAAPQFFYRLWDSSAVMYGLAPELFGETETVEMAVGTAWDYQGLLIRKSEAEMGMPSPDDFVNTCKNSPVAYREITIVKGLANGPQPVFDYAVVAACAKDSPGARRR</sequence>
<dbReference type="RefSeq" id="XP_005757638.1">
    <property type="nucleotide sequence ID" value="XM_005757581.1"/>
</dbReference>
<dbReference type="GeneID" id="17251256"/>
<dbReference type="GO" id="GO:0005829">
    <property type="term" value="C:cytosol"/>
    <property type="evidence" value="ECO:0007669"/>
    <property type="project" value="TreeGrafter"/>
</dbReference>
<dbReference type="PANTHER" id="PTHR12304:SF4">
    <property type="entry name" value="URIDINE NUCLEOSIDASE"/>
    <property type="match status" value="1"/>
</dbReference>
<dbReference type="Gene3D" id="3.90.245.10">
    <property type="entry name" value="Ribonucleoside hydrolase-like"/>
    <property type="match status" value="1"/>
</dbReference>
<keyword evidence="2" id="KW-1185">Reference proteome</keyword>
<dbReference type="InterPro" id="IPR036452">
    <property type="entry name" value="Ribo_hydro-like"/>
</dbReference>
<reference evidence="2" key="1">
    <citation type="journal article" date="2013" name="Nature">
        <title>Pan genome of the phytoplankton Emiliania underpins its global distribution.</title>
        <authorList>
            <person name="Read B.A."/>
            <person name="Kegel J."/>
            <person name="Klute M.J."/>
            <person name="Kuo A."/>
            <person name="Lefebvre S.C."/>
            <person name="Maumus F."/>
            <person name="Mayer C."/>
            <person name="Miller J."/>
            <person name="Monier A."/>
            <person name="Salamov A."/>
            <person name="Young J."/>
            <person name="Aguilar M."/>
            <person name="Claverie J.M."/>
            <person name="Frickenhaus S."/>
            <person name="Gonzalez K."/>
            <person name="Herman E.K."/>
            <person name="Lin Y.C."/>
            <person name="Napier J."/>
            <person name="Ogata H."/>
            <person name="Sarno A.F."/>
            <person name="Shmutz J."/>
            <person name="Schroeder D."/>
            <person name="de Vargas C."/>
            <person name="Verret F."/>
            <person name="von Dassow P."/>
            <person name="Valentin K."/>
            <person name="Van de Peer Y."/>
            <person name="Wheeler G."/>
            <person name="Dacks J.B."/>
            <person name="Delwiche C.F."/>
            <person name="Dyhrman S.T."/>
            <person name="Glockner G."/>
            <person name="John U."/>
            <person name="Richards T."/>
            <person name="Worden A.Z."/>
            <person name="Zhang X."/>
            <person name="Grigoriev I.V."/>
            <person name="Allen A.E."/>
            <person name="Bidle K."/>
            <person name="Borodovsky M."/>
            <person name="Bowler C."/>
            <person name="Brownlee C."/>
            <person name="Cock J.M."/>
            <person name="Elias M."/>
            <person name="Gladyshev V.N."/>
            <person name="Groth M."/>
            <person name="Guda C."/>
            <person name="Hadaegh A."/>
            <person name="Iglesias-Rodriguez M.D."/>
            <person name="Jenkins J."/>
            <person name="Jones B.M."/>
            <person name="Lawson T."/>
            <person name="Leese F."/>
            <person name="Lindquist E."/>
            <person name="Lobanov A."/>
            <person name="Lomsadze A."/>
            <person name="Malik S.B."/>
            <person name="Marsh M.E."/>
            <person name="Mackinder L."/>
            <person name="Mock T."/>
            <person name="Mueller-Roeber B."/>
            <person name="Pagarete A."/>
            <person name="Parker M."/>
            <person name="Probert I."/>
            <person name="Quesneville H."/>
            <person name="Raines C."/>
            <person name="Rensing S.A."/>
            <person name="Riano-Pachon D.M."/>
            <person name="Richier S."/>
            <person name="Rokitta S."/>
            <person name="Shiraiwa Y."/>
            <person name="Soanes D.M."/>
            <person name="van der Giezen M."/>
            <person name="Wahlund T.M."/>
            <person name="Williams B."/>
            <person name="Wilson W."/>
            <person name="Wolfe G."/>
            <person name="Wurch L.L."/>
        </authorList>
    </citation>
    <scope>NUCLEOTIDE SEQUENCE</scope>
</reference>
<dbReference type="KEGG" id="ehx:EMIHUDRAFT_220352"/>
<protein>
    <submittedName>
        <fullName evidence="1">Uncharacterized protein</fullName>
    </submittedName>
</protein>
<evidence type="ECO:0000313" key="1">
    <source>
        <dbReference type="EnsemblProtists" id="EOD05209"/>
    </source>
</evidence>
<dbReference type="GO" id="GO:0006152">
    <property type="term" value="P:purine nucleoside catabolic process"/>
    <property type="evidence" value="ECO:0007669"/>
    <property type="project" value="TreeGrafter"/>
</dbReference>
<dbReference type="PaxDb" id="2903-EOD05209"/>
<name>A0A0D3I1S4_EMIH1</name>
<accession>A0A0D3I1S4</accession>
<evidence type="ECO:0000313" key="2">
    <source>
        <dbReference type="Proteomes" id="UP000013827"/>
    </source>
</evidence>
<dbReference type="HOGENOM" id="CLU_1024636_0_0_1"/>